<evidence type="ECO:0000313" key="4">
    <source>
        <dbReference type="Proteomes" id="UP001500655"/>
    </source>
</evidence>
<feature type="domain" description="DUF1707" evidence="2">
    <location>
        <begin position="1"/>
        <end position="53"/>
    </location>
</feature>
<evidence type="ECO:0000313" key="3">
    <source>
        <dbReference type="EMBL" id="GAA1757264.1"/>
    </source>
</evidence>
<dbReference type="InterPro" id="IPR012551">
    <property type="entry name" value="DUF1707_SHOCT-like"/>
</dbReference>
<dbReference type="Pfam" id="PF08044">
    <property type="entry name" value="DUF1707"/>
    <property type="match status" value="1"/>
</dbReference>
<feature type="transmembrane region" description="Helical" evidence="1">
    <location>
        <begin position="86"/>
        <end position="107"/>
    </location>
</feature>
<keyword evidence="4" id="KW-1185">Reference proteome</keyword>
<keyword evidence="1" id="KW-0472">Membrane</keyword>
<evidence type="ECO:0000259" key="2">
    <source>
        <dbReference type="Pfam" id="PF08044"/>
    </source>
</evidence>
<name>A0ABP4WQ00_9ACTN</name>
<reference evidence="4" key="1">
    <citation type="journal article" date="2019" name="Int. J. Syst. Evol. Microbiol.">
        <title>The Global Catalogue of Microorganisms (GCM) 10K type strain sequencing project: providing services to taxonomists for standard genome sequencing and annotation.</title>
        <authorList>
            <consortium name="The Broad Institute Genomics Platform"/>
            <consortium name="The Broad Institute Genome Sequencing Center for Infectious Disease"/>
            <person name="Wu L."/>
            <person name="Ma J."/>
        </authorList>
    </citation>
    <scope>NUCLEOTIDE SEQUENCE [LARGE SCALE GENOMIC DNA]</scope>
    <source>
        <strain evidence="4">JCM 13249</strain>
    </source>
</reference>
<evidence type="ECO:0000256" key="1">
    <source>
        <dbReference type="SAM" id="Phobius"/>
    </source>
</evidence>
<keyword evidence="1" id="KW-1133">Transmembrane helix</keyword>
<dbReference type="PANTHER" id="PTHR40763">
    <property type="entry name" value="MEMBRANE PROTEIN-RELATED"/>
    <property type="match status" value="1"/>
</dbReference>
<protein>
    <submittedName>
        <fullName evidence="3">DUF1707 domain-containing protein</fullName>
    </submittedName>
</protein>
<keyword evidence="1" id="KW-0812">Transmembrane</keyword>
<dbReference type="EMBL" id="BAAALS010000013">
    <property type="protein sequence ID" value="GAA1757264.1"/>
    <property type="molecule type" value="Genomic_DNA"/>
</dbReference>
<feature type="transmembrane region" description="Helical" evidence="1">
    <location>
        <begin position="119"/>
        <end position="138"/>
    </location>
</feature>
<proteinExistence type="predicted"/>
<gene>
    <name evidence="3" type="ORF">GCM10009681_30680</name>
</gene>
<sequence length="165" mass="18385">MRAADADRQAVADRLREAVDEGRLDLHEYDERLQKAYAARTYGDLDGLLDDLPPVAPEARSQLAPRAPAAEPAVAGAVDADPPRRWLAGMWGSWLATSVICTGVWAASSAAGSGWHWQYFWPVWVIGPWGAVCLARTIRSFIDPDHNEEQRAAYRESRRQSRKDD</sequence>
<dbReference type="PANTHER" id="PTHR40763:SF4">
    <property type="entry name" value="DUF1707 DOMAIN-CONTAINING PROTEIN"/>
    <property type="match status" value="1"/>
</dbReference>
<organism evidence="3 4">
    <name type="scientific">Luedemannella helvata</name>
    <dbReference type="NCBI Taxonomy" id="349315"/>
    <lineage>
        <taxon>Bacteria</taxon>
        <taxon>Bacillati</taxon>
        <taxon>Actinomycetota</taxon>
        <taxon>Actinomycetes</taxon>
        <taxon>Micromonosporales</taxon>
        <taxon>Micromonosporaceae</taxon>
        <taxon>Luedemannella</taxon>
    </lineage>
</organism>
<comment type="caution">
    <text evidence="3">The sequence shown here is derived from an EMBL/GenBank/DDBJ whole genome shotgun (WGS) entry which is preliminary data.</text>
</comment>
<dbReference type="Proteomes" id="UP001500655">
    <property type="component" value="Unassembled WGS sequence"/>
</dbReference>
<accession>A0ABP4WQ00</accession>